<dbReference type="RefSeq" id="WP_091003801.1">
    <property type="nucleotide sequence ID" value="NZ_FOSD01000006.1"/>
</dbReference>
<accession>A0A1I3YK51</accession>
<comment type="caution">
    <text evidence="1">The sequence shown here is derived from an EMBL/GenBank/DDBJ whole genome shotgun (WGS) entry which is preliminary data.</text>
</comment>
<sequence length="140" mass="15991">MNIGFSATTKAFYDLDEKAVYIQNGSWSDDVINISEVLWLNYNGQPPQGKIRGADNHGMPCWIDAPEPAEQERIAEAVSKRNAMLMTADTEIRQMKIVEEFHALTDEETQRLLSWKKHLADVYRIEPGNVSSIRWPDVPE</sequence>
<evidence type="ECO:0000313" key="2">
    <source>
        <dbReference type="Proteomes" id="UP000198841"/>
    </source>
</evidence>
<keyword evidence="2" id="KW-1185">Reference proteome</keyword>
<dbReference type="InterPro" id="IPR003458">
    <property type="entry name" value="Phage_T4_Gp38_tail_assem"/>
</dbReference>
<organism evidence="1 2">
    <name type="scientific">Candidatus Pantoea symbiotica</name>
    <dbReference type="NCBI Taxonomy" id="1884370"/>
    <lineage>
        <taxon>Bacteria</taxon>
        <taxon>Pseudomonadati</taxon>
        <taxon>Pseudomonadota</taxon>
        <taxon>Gammaproteobacteria</taxon>
        <taxon>Enterobacterales</taxon>
        <taxon>Erwiniaceae</taxon>
        <taxon>Pantoea</taxon>
    </lineage>
</organism>
<dbReference type="Pfam" id="PF02413">
    <property type="entry name" value="Caudo_TAP"/>
    <property type="match status" value="1"/>
</dbReference>
<dbReference type="Proteomes" id="UP000198841">
    <property type="component" value="Unassembled WGS sequence"/>
</dbReference>
<name>A0A1I3YK51_9GAMM</name>
<proteinExistence type="predicted"/>
<evidence type="ECO:0000313" key="1">
    <source>
        <dbReference type="EMBL" id="SFK32212.1"/>
    </source>
</evidence>
<protein>
    <submittedName>
        <fullName evidence="1">Virus tail fibre assembly protein, lambda gpK</fullName>
    </submittedName>
</protein>
<dbReference type="EMBL" id="FOSD01000006">
    <property type="protein sequence ID" value="SFK32212.1"/>
    <property type="molecule type" value="Genomic_DNA"/>
</dbReference>
<reference evidence="1 2" key="1">
    <citation type="submission" date="2016-10" db="EMBL/GenBank/DDBJ databases">
        <authorList>
            <person name="Varghese N."/>
            <person name="Submissions S."/>
        </authorList>
    </citation>
    <scope>NUCLEOTIDE SEQUENCE [LARGE SCALE GENOMIC DNA]</scope>
    <source>
        <strain evidence="1 2">YR512</strain>
    </source>
</reference>
<gene>
    <name evidence="1" type="ORF">SAMN05518863_106112</name>
</gene>